<dbReference type="Gene3D" id="3.40.50.1010">
    <property type="entry name" value="5'-nuclease"/>
    <property type="match status" value="1"/>
</dbReference>
<dbReference type="InterPro" id="IPR037315">
    <property type="entry name" value="EXO1_H3TH"/>
</dbReference>
<dbReference type="FunFam" id="1.10.150.20:FF:000011">
    <property type="entry name" value="exonuclease 1"/>
    <property type="match status" value="1"/>
</dbReference>
<dbReference type="InterPro" id="IPR036279">
    <property type="entry name" value="5-3_exonuclease_C_sf"/>
</dbReference>
<evidence type="ECO:0000256" key="1">
    <source>
        <dbReference type="ARBA" id="ARBA00001946"/>
    </source>
</evidence>
<evidence type="ECO:0000256" key="3">
    <source>
        <dbReference type="ARBA" id="ARBA00022722"/>
    </source>
</evidence>
<feature type="region of interest" description="Disordered" evidence="11">
    <location>
        <begin position="392"/>
        <end position="433"/>
    </location>
</feature>
<evidence type="ECO:0000256" key="7">
    <source>
        <dbReference type="ARBA" id="ARBA00022839"/>
    </source>
</evidence>
<dbReference type="SUPFAM" id="SSF88723">
    <property type="entry name" value="PIN domain-like"/>
    <property type="match status" value="1"/>
</dbReference>
<feature type="compositionally biased region" description="Basic and acidic residues" evidence="11">
    <location>
        <begin position="392"/>
        <end position="403"/>
    </location>
</feature>
<dbReference type="PANTHER" id="PTHR11081">
    <property type="entry name" value="FLAP ENDONUCLEASE FAMILY MEMBER"/>
    <property type="match status" value="1"/>
</dbReference>
<gene>
    <name evidence="13" type="ORF">ARMOST_01764</name>
</gene>
<evidence type="ECO:0000256" key="5">
    <source>
        <dbReference type="ARBA" id="ARBA00022763"/>
    </source>
</evidence>
<comment type="cofactor">
    <cofactor evidence="1">
        <name>Mg(2+)</name>
        <dbReference type="ChEBI" id="CHEBI:18420"/>
    </cofactor>
</comment>
<feature type="domain" description="XPG-I" evidence="12">
    <location>
        <begin position="95"/>
        <end position="167"/>
    </location>
</feature>
<dbReference type="SMART" id="SM00279">
    <property type="entry name" value="HhH2"/>
    <property type="match status" value="1"/>
</dbReference>
<evidence type="ECO:0000256" key="9">
    <source>
        <dbReference type="ARBA" id="ARBA00023204"/>
    </source>
</evidence>
<dbReference type="SMART" id="SM00484">
    <property type="entry name" value="XPGI"/>
    <property type="match status" value="1"/>
</dbReference>
<keyword evidence="7" id="KW-0269">Exonuclease</keyword>
<comment type="subcellular location">
    <subcellularLocation>
        <location evidence="2">Nucleus</location>
    </subcellularLocation>
</comment>
<evidence type="ECO:0000256" key="8">
    <source>
        <dbReference type="ARBA" id="ARBA00022842"/>
    </source>
</evidence>
<feature type="compositionally biased region" description="Low complexity" evidence="11">
    <location>
        <begin position="599"/>
        <end position="610"/>
    </location>
</feature>
<sequence>MERIRILRQHNIEAYVVFDGGPLPAKQGTEVTRKQKREENLARGKALAAEGKHSQAREFYVKCVDVTPQMAFQVIKVRGYECILGFRDHLPQALRAETVKYIVAPYEADAQMAYLERTGYVDAIVTEDSDMLVFGCENVLFKLDTVANTVVSISRSDFASVTASGPDSHGISLVGWSDAQFRAMAILSGCDYLPSIPGIGLKTACSLLRRWKTVDQVVRMVAIEGKKSVPRGYLDSFKLAEKCFLHQRVYDPSLERLVHLTNVDEEWNAELDAHVGGHIEASLAKKIAMGNVDPITLLPMQDINPGFMLHASMKKELSFISYNQSEKGKGKSLNEPRSDGILMFFGPNANIPRTEKSPSKIPIIVKKNKMIVGRASGKRTLAHVMDEDMVAKRKKQTHDERLSKFFTPPTAKSQSRHKTSQTPAAGSSRLRDEKENVKIVTDLTANEDDFGSLIAQGEVDLQMTLDIEEVLTAQTVEQEDGYLSPTPSGSQDTEELSSPIRPQDTPKRLPSKTKSLDDLYFGVDAVSSPPLASPRRAQSLTPQPYPRKSDGRPLFQTASTLDDEIVAGPDLRNQLEDELDDDSDCTSFNDIDNAPDQGPTSCPSPSPLTSDGELVDLEDSVERDHTSRQKVVAAGWHASYDLKRSETNVTPAGRHRSVRQPLSRSHPYLVPAPKSAPPKYISKPPNKLGRGRTSLVFLNEPVSTSRDKITDGGYFETEVESERVEDTVGDMFQERANGRLDRFR</sequence>
<keyword evidence="3" id="KW-0540">Nuclease</keyword>
<keyword evidence="14" id="KW-1185">Reference proteome</keyword>
<protein>
    <recommendedName>
        <fullName evidence="12">XPG-I domain-containing protein</fullName>
    </recommendedName>
</protein>
<dbReference type="Proteomes" id="UP000219338">
    <property type="component" value="Unassembled WGS sequence"/>
</dbReference>
<dbReference type="Gene3D" id="1.10.150.20">
    <property type="entry name" value="5' to 3' exonuclease, C-terminal subdomain"/>
    <property type="match status" value="1"/>
</dbReference>
<evidence type="ECO:0000259" key="12">
    <source>
        <dbReference type="SMART" id="SM00484"/>
    </source>
</evidence>
<dbReference type="CDD" id="cd09857">
    <property type="entry name" value="PIN_EXO1"/>
    <property type="match status" value="1"/>
</dbReference>
<evidence type="ECO:0000313" key="13">
    <source>
        <dbReference type="EMBL" id="SJK98496.1"/>
    </source>
</evidence>
<dbReference type="GO" id="GO:0035312">
    <property type="term" value="F:5'-3' DNA exonuclease activity"/>
    <property type="evidence" value="ECO:0007669"/>
    <property type="project" value="InterPro"/>
</dbReference>
<dbReference type="GO" id="GO:0005634">
    <property type="term" value="C:nucleus"/>
    <property type="evidence" value="ECO:0007669"/>
    <property type="project" value="UniProtKB-SubCell"/>
</dbReference>
<dbReference type="InterPro" id="IPR006086">
    <property type="entry name" value="XPG-I_dom"/>
</dbReference>
<dbReference type="AlphaFoldDB" id="A0A284QPT8"/>
<feature type="region of interest" description="Disordered" evidence="11">
    <location>
        <begin position="646"/>
        <end position="693"/>
    </location>
</feature>
<dbReference type="InterPro" id="IPR029060">
    <property type="entry name" value="PIN-like_dom_sf"/>
</dbReference>
<keyword evidence="6" id="KW-0378">Hydrolase</keyword>
<proteinExistence type="predicted"/>
<keyword evidence="4" id="KW-0479">Metal-binding</keyword>
<accession>A0A284QPT8</accession>
<feature type="region of interest" description="Disordered" evidence="11">
    <location>
        <begin position="476"/>
        <end position="563"/>
    </location>
</feature>
<dbReference type="STRING" id="47428.A0A284QPT8"/>
<dbReference type="PANTHER" id="PTHR11081:SF65">
    <property type="entry name" value="DNA DAMAGE-INDUCIBLE PROTEIN DIN7-RELATED"/>
    <property type="match status" value="1"/>
</dbReference>
<evidence type="ECO:0000313" key="14">
    <source>
        <dbReference type="Proteomes" id="UP000219338"/>
    </source>
</evidence>
<evidence type="ECO:0000256" key="4">
    <source>
        <dbReference type="ARBA" id="ARBA00022723"/>
    </source>
</evidence>
<keyword evidence="9" id="KW-0234">DNA repair</keyword>
<feature type="region of interest" description="Disordered" evidence="11">
    <location>
        <begin position="577"/>
        <end position="629"/>
    </location>
</feature>
<evidence type="ECO:0000256" key="10">
    <source>
        <dbReference type="ARBA" id="ARBA00023242"/>
    </source>
</evidence>
<dbReference type="InterPro" id="IPR006084">
    <property type="entry name" value="XPG/Rad2"/>
</dbReference>
<dbReference type="PRINTS" id="PR00853">
    <property type="entry name" value="XPGRADSUPER"/>
</dbReference>
<keyword evidence="10" id="KW-0539">Nucleus</keyword>
<dbReference type="Pfam" id="PF00867">
    <property type="entry name" value="XPG_I"/>
    <property type="match status" value="1"/>
</dbReference>
<dbReference type="GO" id="GO:0003677">
    <property type="term" value="F:DNA binding"/>
    <property type="evidence" value="ECO:0007669"/>
    <property type="project" value="InterPro"/>
</dbReference>
<feature type="region of interest" description="Disordered" evidence="11">
    <location>
        <begin position="27"/>
        <end position="49"/>
    </location>
</feature>
<keyword evidence="5" id="KW-0227">DNA damage</keyword>
<feature type="compositionally biased region" description="Basic and acidic residues" evidence="11">
    <location>
        <begin position="31"/>
        <end position="42"/>
    </location>
</feature>
<evidence type="ECO:0000256" key="2">
    <source>
        <dbReference type="ARBA" id="ARBA00004123"/>
    </source>
</evidence>
<dbReference type="InterPro" id="IPR044752">
    <property type="entry name" value="PIN-like_EXO1"/>
</dbReference>
<dbReference type="EMBL" id="FUEG01000001">
    <property type="protein sequence ID" value="SJK98496.1"/>
    <property type="molecule type" value="Genomic_DNA"/>
</dbReference>
<evidence type="ECO:0000256" key="6">
    <source>
        <dbReference type="ARBA" id="ARBA00022801"/>
    </source>
</evidence>
<organism evidence="13 14">
    <name type="scientific">Armillaria ostoyae</name>
    <name type="common">Armillaria root rot fungus</name>
    <dbReference type="NCBI Taxonomy" id="47428"/>
    <lineage>
        <taxon>Eukaryota</taxon>
        <taxon>Fungi</taxon>
        <taxon>Dikarya</taxon>
        <taxon>Basidiomycota</taxon>
        <taxon>Agaricomycotina</taxon>
        <taxon>Agaricomycetes</taxon>
        <taxon>Agaricomycetidae</taxon>
        <taxon>Agaricales</taxon>
        <taxon>Marasmiineae</taxon>
        <taxon>Physalacriaceae</taxon>
        <taxon>Armillaria</taxon>
    </lineage>
</organism>
<dbReference type="OrthoDB" id="2802169at2759"/>
<dbReference type="GO" id="GO:0017108">
    <property type="term" value="F:5'-flap endonuclease activity"/>
    <property type="evidence" value="ECO:0007669"/>
    <property type="project" value="TreeGrafter"/>
</dbReference>
<dbReference type="GO" id="GO:0006281">
    <property type="term" value="P:DNA repair"/>
    <property type="evidence" value="ECO:0007669"/>
    <property type="project" value="UniProtKB-KW"/>
</dbReference>
<keyword evidence="8" id="KW-0460">Magnesium</keyword>
<dbReference type="SUPFAM" id="SSF47807">
    <property type="entry name" value="5' to 3' exonuclease, C-terminal subdomain"/>
    <property type="match status" value="1"/>
</dbReference>
<dbReference type="InterPro" id="IPR008918">
    <property type="entry name" value="HhH2"/>
</dbReference>
<dbReference type="GO" id="GO:0046872">
    <property type="term" value="F:metal ion binding"/>
    <property type="evidence" value="ECO:0007669"/>
    <property type="project" value="UniProtKB-KW"/>
</dbReference>
<evidence type="ECO:0000256" key="11">
    <source>
        <dbReference type="SAM" id="MobiDB-lite"/>
    </source>
</evidence>
<reference evidence="14" key="1">
    <citation type="journal article" date="2017" name="Nat. Ecol. Evol.">
        <title>Genome expansion and lineage-specific genetic innovations in the forest pathogenic fungi Armillaria.</title>
        <authorList>
            <person name="Sipos G."/>
            <person name="Prasanna A.N."/>
            <person name="Walter M.C."/>
            <person name="O'Connor E."/>
            <person name="Balint B."/>
            <person name="Krizsan K."/>
            <person name="Kiss B."/>
            <person name="Hess J."/>
            <person name="Varga T."/>
            <person name="Slot J."/>
            <person name="Riley R."/>
            <person name="Boka B."/>
            <person name="Rigling D."/>
            <person name="Barry K."/>
            <person name="Lee J."/>
            <person name="Mihaltcheva S."/>
            <person name="LaButti K."/>
            <person name="Lipzen A."/>
            <person name="Waldron R."/>
            <person name="Moloney N.M."/>
            <person name="Sperisen C."/>
            <person name="Kredics L."/>
            <person name="Vagvoelgyi C."/>
            <person name="Patrignani A."/>
            <person name="Fitzpatrick D."/>
            <person name="Nagy I."/>
            <person name="Doyle S."/>
            <person name="Anderson J.B."/>
            <person name="Grigoriev I.V."/>
            <person name="Gueldener U."/>
            <person name="Muensterkoetter M."/>
            <person name="Nagy L.G."/>
        </authorList>
    </citation>
    <scope>NUCLEOTIDE SEQUENCE [LARGE SCALE GENOMIC DNA]</scope>
    <source>
        <strain evidence="14">C18/9</strain>
    </source>
</reference>
<dbReference type="CDD" id="cd09908">
    <property type="entry name" value="H3TH_EXO1"/>
    <property type="match status" value="1"/>
</dbReference>
<name>A0A284QPT8_ARMOS</name>